<keyword evidence="1" id="KW-0732">Signal</keyword>
<feature type="non-terminal residue" evidence="2">
    <location>
        <position position="1"/>
    </location>
</feature>
<evidence type="ECO:0000313" key="3">
    <source>
        <dbReference type="Proteomes" id="UP000258309"/>
    </source>
</evidence>
<comment type="caution">
    <text evidence="2">The sequence shown here is derived from an EMBL/GenBank/DDBJ whole genome shotgun (WGS) entry which is preliminary data.</text>
</comment>
<evidence type="ECO:0000313" key="2">
    <source>
        <dbReference type="EMBL" id="RFU27397.1"/>
    </source>
</evidence>
<proteinExistence type="predicted"/>
<organism evidence="2 3">
    <name type="scientific">Scytalidium lignicola</name>
    <name type="common">Hyphomycete</name>
    <dbReference type="NCBI Taxonomy" id="5539"/>
    <lineage>
        <taxon>Eukaryota</taxon>
        <taxon>Fungi</taxon>
        <taxon>Dikarya</taxon>
        <taxon>Ascomycota</taxon>
        <taxon>Pezizomycotina</taxon>
        <taxon>Leotiomycetes</taxon>
        <taxon>Leotiomycetes incertae sedis</taxon>
        <taxon>Scytalidium</taxon>
    </lineage>
</organism>
<name>A0A3E2H269_SCYLI</name>
<reference evidence="2 3" key="1">
    <citation type="submission" date="2018-05" db="EMBL/GenBank/DDBJ databases">
        <title>Draft genome sequence of Scytalidium lignicola DSM 105466, a ubiquitous saprotrophic fungus.</title>
        <authorList>
            <person name="Buettner E."/>
            <person name="Gebauer A.M."/>
            <person name="Hofrichter M."/>
            <person name="Liers C."/>
            <person name="Kellner H."/>
        </authorList>
    </citation>
    <scope>NUCLEOTIDE SEQUENCE [LARGE SCALE GENOMIC DNA]</scope>
    <source>
        <strain evidence="2 3">DSM 105466</strain>
    </source>
</reference>
<dbReference type="EMBL" id="NCSJ02000208">
    <property type="protein sequence ID" value="RFU27397.1"/>
    <property type="molecule type" value="Genomic_DNA"/>
</dbReference>
<sequence>MLFGHAFLTGLVAITGLTNALPVVERRNGNPITAVSVRSMDTTELVVRGNPNDVIPPVPILIPLAAAFFNAGRAFITALLERPFDQGGTTSPLNTQNAGATLLAGRVQVAVQNSAFGPLTVRITPIVNNTPFTVALTLTPYPNLNWAQIAQRAASSDGAGDGSQNLQRLVTQAVQRAITGNNEFSTYPINVQAQNQQPGQPIGFEVATLTVSFEGRSQFDD</sequence>
<gene>
    <name evidence="2" type="ORF">B7463_g8946</name>
</gene>
<feature type="chain" id="PRO_5017796971" evidence="1">
    <location>
        <begin position="21"/>
        <end position="221"/>
    </location>
</feature>
<dbReference type="Proteomes" id="UP000258309">
    <property type="component" value="Unassembled WGS sequence"/>
</dbReference>
<evidence type="ECO:0000256" key="1">
    <source>
        <dbReference type="SAM" id="SignalP"/>
    </source>
</evidence>
<keyword evidence="3" id="KW-1185">Reference proteome</keyword>
<accession>A0A3E2H269</accession>
<feature type="non-terminal residue" evidence="2">
    <location>
        <position position="221"/>
    </location>
</feature>
<protein>
    <submittedName>
        <fullName evidence="2">Uncharacterized protein</fullName>
    </submittedName>
</protein>
<dbReference type="AlphaFoldDB" id="A0A3E2H269"/>
<feature type="signal peptide" evidence="1">
    <location>
        <begin position="1"/>
        <end position="20"/>
    </location>
</feature>